<dbReference type="GO" id="GO:0005886">
    <property type="term" value="C:plasma membrane"/>
    <property type="evidence" value="ECO:0007669"/>
    <property type="project" value="UniProtKB-SubCell"/>
</dbReference>
<comment type="caution">
    <text evidence="16">The sequence shown here is derived from an EMBL/GenBank/DDBJ whole genome shotgun (WGS) entry which is preliminary data.</text>
</comment>
<feature type="transmembrane region" description="Helical" evidence="13">
    <location>
        <begin position="293"/>
        <end position="315"/>
    </location>
</feature>
<keyword evidence="12" id="KW-0407">Ion channel</keyword>
<keyword evidence="7" id="KW-0406">Ion transport</keyword>
<reference evidence="17" key="1">
    <citation type="submission" date="2020-01" db="EMBL/GenBank/DDBJ databases">
        <title>Draft genome sequence of the Termite Coptotermes fromosanus.</title>
        <authorList>
            <person name="Itakura S."/>
            <person name="Yosikawa Y."/>
            <person name="Umezawa K."/>
        </authorList>
    </citation>
    <scope>NUCLEOTIDE SEQUENCE [LARGE SCALE GENOMIC DNA]</scope>
</reference>
<keyword evidence="5 13" id="KW-0812">Transmembrane</keyword>
<gene>
    <name evidence="16" type="ORF">Cfor_02724</name>
</gene>
<keyword evidence="6 13" id="KW-1133">Transmembrane helix</keyword>
<comment type="similarity">
    <text evidence="2">Belongs to the glutamate-gated ion channel (TC 1.A.10.1) family.</text>
</comment>
<protein>
    <recommendedName>
        <fullName evidence="18">Ionotropic glutamate receptor C-terminal domain-containing protein</fullName>
    </recommendedName>
</protein>
<evidence type="ECO:0000256" key="9">
    <source>
        <dbReference type="ARBA" id="ARBA00023170"/>
    </source>
</evidence>
<dbReference type="AlphaFoldDB" id="A0A6L2PP56"/>
<dbReference type="PANTHER" id="PTHR42643">
    <property type="entry name" value="IONOTROPIC RECEPTOR 20A-RELATED"/>
    <property type="match status" value="1"/>
</dbReference>
<evidence type="ECO:0000256" key="3">
    <source>
        <dbReference type="ARBA" id="ARBA00022448"/>
    </source>
</evidence>
<evidence type="ECO:0000256" key="1">
    <source>
        <dbReference type="ARBA" id="ARBA00004651"/>
    </source>
</evidence>
<dbReference type="PANTHER" id="PTHR42643:SF24">
    <property type="entry name" value="IONOTROPIC RECEPTOR 60A"/>
    <property type="match status" value="1"/>
</dbReference>
<evidence type="ECO:0000256" key="13">
    <source>
        <dbReference type="SAM" id="Phobius"/>
    </source>
</evidence>
<sequence>MAATAGLVGTLLMHICTNYEAIMNGTQPGVQTRSVRSELHMQLLYLYRLNINFCMESEFKFADANGHMCSGEHCRVQGENAVSNTVSTRKYDLSLPHILHCLVSVKFLKRNNSKEYPLSYVDKGVPRGIVFDFVNILKDKYGFNYTVKMPKENIMGDAETGIISMVHKKEVDMAAAFLPVFHEMDNLVNWSTSLDESNWVVMMKRPSESATGSGLLAPFDSTVWVLILVSLIAIGPTIYIIVLIRAKLCKDDEALATTVPLDNCIWFVYGALMKQGSTLMPMADSTRLLFATWWIFITILTSFYTANLTAFLTLSRFTLPIDGARDLAKTKAGWIAHKGSALEYVVQ</sequence>
<keyword evidence="11" id="KW-1071">Ligand-gated ion channel</keyword>
<dbReference type="OrthoDB" id="5984008at2759"/>
<evidence type="ECO:0000256" key="11">
    <source>
        <dbReference type="ARBA" id="ARBA00023286"/>
    </source>
</evidence>
<dbReference type="FunFam" id="1.10.287.70:FF:000143">
    <property type="entry name" value="Probable glutamate receptor"/>
    <property type="match status" value="1"/>
</dbReference>
<dbReference type="InParanoid" id="A0A6L2PP56"/>
<evidence type="ECO:0008006" key="18">
    <source>
        <dbReference type="Google" id="ProtNLM"/>
    </source>
</evidence>
<evidence type="ECO:0000259" key="14">
    <source>
        <dbReference type="Pfam" id="PF00060"/>
    </source>
</evidence>
<dbReference type="Proteomes" id="UP000502823">
    <property type="component" value="Unassembled WGS sequence"/>
</dbReference>
<evidence type="ECO:0000256" key="7">
    <source>
        <dbReference type="ARBA" id="ARBA00023065"/>
    </source>
</evidence>
<dbReference type="SUPFAM" id="SSF53850">
    <property type="entry name" value="Periplasmic binding protein-like II"/>
    <property type="match status" value="1"/>
</dbReference>
<evidence type="ECO:0000256" key="5">
    <source>
        <dbReference type="ARBA" id="ARBA00022692"/>
    </source>
</evidence>
<evidence type="ECO:0000256" key="10">
    <source>
        <dbReference type="ARBA" id="ARBA00023180"/>
    </source>
</evidence>
<feature type="domain" description="Ionotropic glutamate receptor L-glutamate and glycine-binding" evidence="15">
    <location>
        <begin position="127"/>
        <end position="206"/>
    </location>
</feature>
<feature type="transmembrane region" description="Helical" evidence="13">
    <location>
        <begin position="223"/>
        <end position="242"/>
    </location>
</feature>
<evidence type="ECO:0000256" key="4">
    <source>
        <dbReference type="ARBA" id="ARBA00022475"/>
    </source>
</evidence>
<proteinExistence type="inferred from homology"/>
<evidence type="ECO:0000313" key="17">
    <source>
        <dbReference type="Proteomes" id="UP000502823"/>
    </source>
</evidence>
<evidence type="ECO:0000256" key="6">
    <source>
        <dbReference type="ARBA" id="ARBA00022989"/>
    </source>
</evidence>
<feature type="domain" description="Ionotropic glutamate receptor C-terminal" evidence="14">
    <location>
        <begin position="221"/>
        <end position="330"/>
    </location>
</feature>
<keyword evidence="17" id="KW-1185">Reference proteome</keyword>
<evidence type="ECO:0000256" key="2">
    <source>
        <dbReference type="ARBA" id="ARBA00008685"/>
    </source>
</evidence>
<evidence type="ECO:0000256" key="8">
    <source>
        <dbReference type="ARBA" id="ARBA00023136"/>
    </source>
</evidence>
<dbReference type="GO" id="GO:0050906">
    <property type="term" value="P:detection of stimulus involved in sensory perception"/>
    <property type="evidence" value="ECO:0007669"/>
    <property type="project" value="UniProtKB-ARBA"/>
</dbReference>
<dbReference type="Pfam" id="PF10613">
    <property type="entry name" value="Lig_chan-Glu_bd"/>
    <property type="match status" value="1"/>
</dbReference>
<dbReference type="InterPro" id="IPR052192">
    <property type="entry name" value="Insect_Ionotropic_Sensory_Rcpt"/>
</dbReference>
<dbReference type="InterPro" id="IPR001320">
    <property type="entry name" value="Iontro_rcpt_C"/>
</dbReference>
<dbReference type="Gene3D" id="1.10.287.70">
    <property type="match status" value="1"/>
</dbReference>
<name>A0A6L2PP56_COPFO</name>
<organism evidence="16 17">
    <name type="scientific">Coptotermes formosanus</name>
    <name type="common">Formosan subterranean termite</name>
    <dbReference type="NCBI Taxonomy" id="36987"/>
    <lineage>
        <taxon>Eukaryota</taxon>
        <taxon>Metazoa</taxon>
        <taxon>Ecdysozoa</taxon>
        <taxon>Arthropoda</taxon>
        <taxon>Hexapoda</taxon>
        <taxon>Insecta</taxon>
        <taxon>Pterygota</taxon>
        <taxon>Neoptera</taxon>
        <taxon>Polyneoptera</taxon>
        <taxon>Dictyoptera</taxon>
        <taxon>Blattodea</taxon>
        <taxon>Blattoidea</taxon>
        <taxon>Termitoidae</taxon>
        <taxon>Rhinotermitidae</taxon>
        <taxon>Coptotermes</taxon>
    </lineage>
</organism>
<keyword evidence="3" id="KW-0813">Transport</keyword>
<keyword evidence="8 13" id="KW-0472">Membrane</keyword>
<dbReference type="GO" id="GO:0015276">
    <property type="term" value="F:ligand-gated monoatomic ion channel activity"/>
    <property type="evidence" value="ECO:0007669"/>
    <property type="project" value="InterPro"/>
</dbReference>
<dbReference type="Pfam" id="PF00060">
    <property type="entry name" value="Lig_chan"/>
    <property type="match status" value="1"/>
</dbReference>
<comment type="subcellular location">
    <subcellularLocation>
        <location evidence="1">Cell membrane</location>
        <topology evidence="1">Multi-pass membrane protein</topology>
    </subcellularLocation>
</comment>
<keyword evidence="9" id="KW-0675">Receptor</keyword>
<evidence type="ECO:0000259" key="15">
    <source>
        <dbReference type="Pfam" id="PF10613"/>
    </source>
</evidence>
<feature type="non-terminal residue" evidence="16">
    <location>
        <position position="347"/>
    </location>
</feature>
<accession>A0A6L2PP56</accession>
<dbReference type="Gene3D" id="3.40.190.10">
    <property type="entry name" value="Periplasmic binding protein-like II"/>
    <property type="match status" value="1"/>
</dbReference>
<dbReference type="InterPro" id="IPR019594">
    <property type="entry name" value="Glu/Gly-bd"/>
</dbReference>
<keyword evidence="10" id="KW-0325">Glycoprotein</keyword>
<evidence type="ECO:0000256" key="12">
    <source>
        <dbReference type="ARBA" id="ARBA00023303"/>
    </source>
</evidence>
<evidence type="ECO:0000313" key="16">
    <source>
        <dbReference type="EMBL" id="GFG32328.1"/>
    </source>
</evidence>
<keyword evidence="4" id="KW-1003">Cell membrane</keyword>
<dbReference type="EMBL" id="BLKM01000358">
    <property type="protein sequence ID" value="GFG32328.1"/>
    <property type="molecule type" value="Genomic_DNA"/>
</dbReference>